<dbReference type="EMBL" id="JAMRXG010000027">
    <property type="protein sequence ID" value="MCM6778825.1"/>
    <property type="molecule type" value="Genomic_DNA"/>
</dbReference>
<proteinExistence type="predicted"/>
<protein>
    <submittedName>
        <fullName evidence="1">Uncharacterized protein</fullName>
    </submittedName>
</protein>
<dbReference type="AlphaFoldDB" id="A0A9X2J262"/>
<keyword evidence="2" id="KW-1185">Reference proteome</keyword>
<dbReference type="Proteomes" id="UP001139157">
    <property type="component" value="Unassembled WGS sequence"/>
</dbReference>
<accession>A0A9X2J262</accession>
<dbReference type="RefSeq" id="WP_251918471.1">
    <property type="nucleotide sequence ID" value="NZ_JAMRXG010000027.1"/>
</dbReference>
<evidence type="ECO:0000313" key="1">
    <source>
        <dbReference type="EMBL" id="MCM6778825.1"/>
    </source>
</evidence>
<comment type="caution">
    <text evidence="1">The sequence shown here is derived from an EMBL/GenBank/DDBJ whole genome shotgun (WGS) entry which is preliminary data.</text>
</comment>
<gene>
    <name evidence="1" type="ORF">NDR86_35635</name>
</gene>
<reference evidence="1" key="1">
    <citation type="submission" date="2022-06" db="EMBL/GenBank/DDBJ databases">
        <title>Novel species in genus nocardia.</title>
        <authorList>
            <person name="Li F."/>
        </authorList>
    </citation>
    <scope>NUCLEOTIDE SEQUENCE</scope>
    <source>
        <strain evidence="1">CDC141</strain>
    </source>
</reference>
<evidence type="ECO:0000313" key="2">
    <source>
        <dbReference type="Proteomes" id="UP001139157"/>
    </source>
</evidence>
<name>A0A9X2J262_9NOCA</name>
<sequence length="423" mass="45168">MSDPITRAQIVLLARTLHVPPERLAHLKRLGAEQVHEIQQRMAAVLFDRHAETFGRISRLVPIIPLTISIPLVQRLVPPMLTGRAAGAVGVEHPKKAAETLALLDPSYAADCAPYLDPRSVGELADVAPPEPVVGIVNEILRRGDYVTAGPFLAYATPPLIEAVERGVHDDAGLIFSAAYAYSADAVSAIVRQLLVGTQHRVPGMIRTVLIGPPELQTAALTVFARCEPDAVAAVGDILFTVGSAAELGGLIETAIRVGAVPQLLAVAGRLGPDALARLAALPILAHEPALRALITALDGDARPDSWRGLFAALGAADTELRLRAARLLAGLSPATLADLPAHATEADIWASMLDLLATADAEVRAHIGAVWATLPPERRAGLHWHLADHRDDPRLNVLVRAIPAESVEEVFFKRRRQGRRRG</sequence>
<organism evidence="1 2">
    <name type="scientific">Nocardia pulmonis</name>
    <dbReference type="NCBI Taxonomy" id="2951408"/>
    <lineage>
        <taxon>Bacteria</taxon>
        <taxon>Bacillati</taxon>
        <taxon>Actinomycetota</taxon>
        <taxon>Actinomycetes</taxon>
        <taxon>Mycobacteriales</taxon>
        <taxon>Nocardiaceae</taxon>
        <taxon>Nocardia</taxon>
    </lineage>
</organism>